<protein>
    <submittedName>
        <fullName evidence="2">Uncharacterized protein</fullName>
    </submittedName>
</protein>
<name>A0ABQ4C9L0_9ACTN</name>
<feature type="compositionally biased region" description="Basic and acidic residues" evidence="1">
    <location>
        <begin position="54"/>
        <end position="68"/>
    </location>
</feature>
<proteinExistence type="predicted"/>
<sequence>MDADGTSSKNLIRRDQALVNLAGWHRDSLAPVRRRSVRRRPGGGVRTGLGADVGRLDNDRKAPIDRVQHVQLSEPPDHDPVQRNRTTRPRRHRSGAQDRDP</sequence>
<feature type="compositionally biased region" description="Basic residues" evidence="1">
    <location>
        <begin position="85"/>
        <end position="94"/>
    </location>
</feature>
<gene>
    <name evidence="2" type="ORF">Air01nite_52360</name>
</gene>
<feature type="region of interest" description="Disordered" evidence="1">
    <location>
        <begin position="25"/>
        <end position="101"/>
    </location>
</feature>
<keyword evidence="3" id="KW-1185">Reference proteome</keyword>
<comment type="caution">
    <text evidence="2">The sequence shown here is derived from an EMBL/GenBank/DDBJ whole genome shotgun (WGS) entry which is preliminary data.</text>
</comment>
<reference evidence="2 3" key="1">
    <citation type="submission" date="2021-01" db="EMBL/GenBank/DDBJ databases">
        <title>Whole genome shotgun sequence of Asanoa iriomotensis NBRC 100142.</title>
        <authorList>
            <person name="Komaki H."/>
            <person name="Tamura T."/>
        </authorList>
    </citation>
    <scope>NUCLEOTIDE SEQUENCE [LARGE SCALE GENOMIC DNA]</scope>
    <source>
        <strain evidence="2 3">NBRC 100142</strain>
    </source>
</reference>
<dbReference type="EMBL" id="BONC01000042">
    <property type="protein sequence ID" value="GIF59141.1"/>
    <property type="molecule type" value="Genomic_DNA"/>
</dbReference>
<evidence type="ECO:0000256" key="1">
    <source>
        <dbReference type="SAM" id="MobiDB-lite"/>
    </source>
</evidence>
<evidence type="ECO:0000313" key="3">
    <source>
        <dbReference type="Proteomes" id="UP000624325"/>
    </source>
</evidence>
<feature type="compositionally biased region" description="Basic residues" evidence="1">
    <location>
        <begin position="32"/>
        <end position="41"/>
    </location>
</feature>
<organism evidence="2 3">
    <name type="scientific">Asanoa iriomotensis</name>
    <dbReference type="NCBI Taxonomy" id="234613"/>
    <lineage>
        <taxon>Bacteria</taxon>
        <taxon>Bacillati</taxon>
        <taxon>Actinomycetota</taxon>
        <taxon>Actinomycetes</taxon>
        <taxon>Micromonosporales</taxon>
        <taxon>Micromonosporaceae</taxon>
        <taxon>Asanoa</taxon>
    </lineage>
</organism>
<accession>A0ABQ4C9L0</accession>
<evidence type="ECO:0000313" key="2">
    <source>
        <dbReference type="EMBL" id="GIF59141.1"/>
    </source>
</evidence>
<dbReference type="Proteomes" id="UP000624325">
    <property type="component" value="Unassembled WGS sequence"/>
</dbReference>